<comment type="caution">
    <text evidence="1">The sequence shown here is derived from an EMBL/GenBank/DDBJ whole genome shotgun (WGS) entry which is preliminary data.</text>
</comment>
<gene>
    <name evidence="1" type="ORF">FSP39_017700</name>
</gene>
<accession>A0AA88YNX2</accession>
<feature type="non-terminal residue" evidence="1">
    <location>
        <position position="1"/>
    </location>
</feature>
<dbReference type="SUPFAM" id="SSF75011">
    <property type="entry name" value="3-carboxy-cis,cis-mucoante lactonizing enzyme"/>
    <property type="match status" value="1"/>
</dbReference>
<dbReference type="AlphaFoldDB" id="A0AA88YNX2"/>
<proteinExistence type="predicted"/>
<protein>
    <submittedName>
        <fullName evidence="1">Uncharacterized protein</fullName>
    </submittedName>
</protein>
<dbReference type="InterPro" id="IPR011042">
    <property type="entry name" value="6-blade_b-propeller_TolB-like"/>
</dbReference>
<reference evidence="1" key="1">
    <citation type="submission" date="2019-08" db="EMBL/GenBank/DDBJ databases">
        <title>The improved chromosome-level genome for the pearl oyster Pinctada fucata martensii using PacBio sequencing and Hi-C.</title>
        <authorList>
            <person name="Zheng Z."/>
        </authorList>
    </citation>
    <scope>NUCLEOTIDE SEQUENCE</scope>
    <source>
        <strain evidence="1">ZZ-2019</strain>
        <tissue evidence="1">Adductor muscle</tissue>
    </source>
</reference>
<dbReference type="Proteomes" id="UP001186944">
    <property type="component" value="Unassembled WGS sequence"/>
</dbReference>
<dbReference type="Gene3D" id="2.120.10.30">
    <property type="entry name" value="TolB, C-terminal domain"/>
    <property type="match status" value="1"/>
</dbReference>
<evidence type="ECO:0000313" key="1">
    <source>
        <dbReference type="EMBL" id="KAK3108877.1"/>
    </source>
</evidence>
<organism evidence="1 2">
    <name type="scientific">Pinctada imbricata</name>
    <name type="common">Atlantic pearl-oyster</name>
    <name type="synonym">Pinctada martensii</name>
    <dbReference type="NCBI Taxonomy" id="66713"/>
    <lineage>
        <taxon>Eukaryota</taxon>
        <taxon>Metazoa</taxon>
        <taxon>Spiralia</taxon>
        <taxon>Lophotrochozoa</taxon>
        <taxon>Mollusca</taxon>
        <taxon>Bivalvia</taxon>
        <taxon>Autobranchia</taxon>
        <taxon>Pteriomorphia</taxon>
        <taxon>Pterioida</taxon>
        <taxon>Pterioidea</taxon>
        <taxon>Pteriidae</taxon>
        <taxon>Pinctada</taxon>
    </lineage>
</organism>
<sequence length="145" mass="16810">RRLKATKCRMFRVKIPEDRETVNLIGVLYVSGRVIVVDKDNRKMKLFDQSGKYLSSIDLKDYTWGITYVRDSTFATCGIGDTIYLWTVRGQTIVSEEISYQVEHGAQGIHFNGMFYCALHQRDYTITILDRQGRKVRKIVMTEAC</sequence>
<dbReference type="EMBL" id="VSWD01000001">
    <property type="protein sequence ID" value="KAK3108877.1"/>
    <property type="molecule type" value="Genomic_DNA"/>
</dbReference>
<name>A0AA88YNX2_PINIB</name>
<keyword evidence="2" id="KW-1185">Reference proteome</keyword>
<evidence type="ECO:0000313" key="2">
    <source>
        <dbReference type="Proteomes" id="UP001186944"/>
    </source>
</evidence>